<evidence type="ECO:0000256" key="1">
    <source>
        <dbReference type="SAM" id="Phobius"/>
    </source>
</evidence>
<sequence length="684" mass="75275">MTALAHKVTWQAPRPLWRGTTPFQARPQLLRFASDDFMEQLLATLAEEPARISDRIARPETWRDPPMPADLLDAVVRVPIPAPMQEAKRRRFWRAAPSAPPPAPPANKQLKLYQPAHQRYYLVAGTLACQIPGLPERAVEGGHETVGFVMRRLLPASGRADGTLPLVEYAYVMGSDGPEWQRVEADAGLAPGEEQLPLFPLQHRDEEGARRTIWAGMIPVARREEYLGKSVVTTPVSLAAGQMAALKPGAPAARPVTKVARTAQLRIEVIEPWKALVRAAIKAADEFRTNTPDSQESNAERAERVRDYNYQYQHQSWLLLLDLRKWLDLHLPRVAARLSDTTQPPDSVLNISEQAAWRAMHNLVSGGPIPPAGKTKAPSMRDAVRRILAWEPKLDAVTTHYADGTKANADWPDFHFQLVGMVAPPNKQAAATLDGPYKTVLAGGDPFSTTLDPPANDETVILDPVDSPDVNVDVEKLDRFLALLARALPDSDEATVQPIPHAMKLRDVMIKTAGDQGLFVARMVHMNADCGPLHPPTLSKGSEQFRLASFFDPDAPVRPITITLPTDTSPAGLRKHGRGTAFVMSDLLCGQVQRAKGFGFIDLVLQVLPWPFHKSIKMKKGAEGGGCKGGSNVDIGMICSLSIPIITICALILLICIVLLLDFIFRWVPWFIACFPLPRFKGKA</sequence>
<feature type="transmembrane region" description="Helical" evidence="1">
    <location>
        <begin position="641"/>
        <end position="661"/>
    </location>
</feature>
<keyword evidence="1" id="KW-0472">Membrane</keyword>
<keyword evidence="1" id="KW-0812">Transmembrane</keyword>
<organism evidence="2 3">
    <name type="scientific">Sphingomonas agrestis</name>
    <dbReference type="NCBI Taxonomy" id="3080540"/>
    <lineage>
        <taxon>Bacteria</taxon>
        <taxon>Pseudomonadati</taxon>
        <taxon>Pseudomonadota</taxon>
        <taxon>Alphaproteobacteria</taxon>
        <taxon>Sphingomonadales</taxon>
        <taxon>Sphingomonadaceae</taxon>
        <taxon>Sphingomonas</taxon>
    </lineage>
</organism>
<dbReference type="EMBL" id="JAWJEJ010000001">
    <property type="protein sequence ID" value="MDV3456327.1"/>
    <property type="molecule type" value="Genomic_DNA"/>
</dbReference>
<comment type="caution">
    <text evidence="2">The sequence shown here is derived from an EMBL/GenBank/DDBJ whole genome shotgun (WGS) entry which is preliminary data.</text>
</comment>
<protein>
    <submittedName>
        <fullName evidence="2">Uncharacterized protein</fullName>
    </submittedName>
</protein>
<evidence type="ECO:0000313" key="3">
    <source>
        <dbReference type="Proteomes" id="UP001273531"/>
    </source>
</evidence>
<evidence type="ECO:0000313" key="2">
    <source>
        <dbReference type="EMBL" id="MDV3456327.1"/>
    </source>
</evidence>
<keyword evidence="1" id="KW-1133">Transmembrane helix</keyword>
<reference evidence="2 3" key="1">
    <citation type="submission" date="2023-10" db="EMBL/GenBank/DDBJ databases">
        <title>Sphingomonas sp. HF-S4 16S ribosomal RNA gene Genome sequencing and assembly.</title>
        <authorList>
            <person name="Lee H."/>
        </authorList>
    </citation>
    <scope>NUCLEOTIDE SEQUENCE [LARGE SCALE GENOMIC DNA]</scope>
    <source>
        <strain evidence="2 3">HF-S4</strain>
    </source>
</reference>
<accession>A0ABU3Y5H8</accession>
<dbReference type="Proteomes" id="UP001273531">
    <property type="component" value="Unassembled WGS sequence"/>
</dbReference>
<name>A0ABU3Y5H8_9SPHN</name>
<keyword evidence="3" id="KW-1185">Reference proteome</keyword>
<proteinExistence type="predicted"/>
<dbReference type="RefSeq" id="WP_317225514.1">
    <property type="nucleotide sequence ID" value="NZ_JAWJEJ010000001.1"/>
</dbReference>
<gene>
    <name evidence="2" type="ORF">RZN05_04975</name>
</gene>